<dbReference type="SUPFAM" id="SSF56112">
    <property type="entry name" value="Protein kinase-like (PK-like)"/>
    <property type="match status" value="1"/>
</dbReference>
<proteinExistence type="predicted"/>
<dbReference type="SUPFAM" id="SSF81901">
    <property type="entry name" value="HCP-like"/>
    <property type="match status" value="2"/>
</dbReference>
<dbReference type="Gene3D" id="1.10.510.10">
    <property type="entry name" value="Transferase(Phosphotransferase) domain 1"/>
    <property type="match status" value="1"/>
</dbReference>
<name>A0A397TTG7_9GLOM</name>
<accession>A0A397TTG7</accession>
<dbReference type="Pfam" id="PF07714">
    <property type="entry name" value="PK_Tyr_Ser-Thr"/>
    <property type="match status" value="1"/>
</dbReference>
<protein>
    <submittedName>
        <fullName evidence="2">Kinase-like domain-containing protein</fullName>
    </submittedName>
</protein>
<evidence type="ECO:0000313" key="3">
    <source>
        <dbReference type="Proteomes" id="UP000265703"/>
    </source>
</evidence>
<dbReference type="GO" id="GO:0004672">
    <property type="term" value="F:protein kinase activity"/>
    <property type="evidence" value="ECO:0007669"/>
    <property type="project" value="InterPro"/>
</dbReference>
<dbReference type="InterPro" id="IPR000719">
    <property type="entry name" value="Prot_kinase_dom"/>
</dbReference>
<dbReference type="InterPro" id="IPR011990">
    <property type="entry name" value="TPR-like_helical_dom_sf"/>
</dbReference>
<dbReference type="GO" id="GO:0005524">
    <property type="term" value="F:ATP binding"/>
    <property type="evidence" value="ECO:0007669"/>
    <property type="project" value="InterPro"/>
</dbReference>
<dbReference type="PANTHER" id="PTHR43628:SF1">
    <property type="entry name" value="CHITIN SYNTHASE REGULATORY FACTOR 2-RELATED"/>
    <property type="match status" value="1"/>
</dbReference>
<gene>
    <name evidence="2" type="ORF">C1645_870854</name>
</gene>
<dbReference type="PANTHER" id="PTHR43628">
    <property type="entry name" value="ACTIVATOR OF C KINASE PROTEIN 1-RELATED"/>
    <property type="match status" value="1"/>
</dbReference>
<dbReference type="Pfam" id="PF08238">
    <property type="entry name" value="Sel1"/>
    <property type="match status" value="6"/>
</dbReference>
<keyword evidence="3" id="KW-1185">Reference proteome</keyword>
<dbReference type="PROSITE" id="PS50011">
    <property type="entry name" value="PROTEIN_KINASE_DOM"/>
    <property type="match status" value="1"/>
</dbReference>
<evidence type="ECO:0000259" key="1">
    <source>
        <dbReference type="PROSITE" id="PS50011"/>
    </source>
</evidence>
<dbReference type="InterPro" id="IPR006597">
    <property type="entry name" value="Sel1-like"/>
</dbReference>
<keyword evidence="2" id="KW-0418">Kinase</keyword>
<dbReference type="Proteomes" id="UP000265703">
    <property type="component" value="Unassembled WGS sequence"/>
</dbReference>
<dbReference type="STRING" id="658196.A0A397TTG7"/>
<feature type="domain" description="Protein kinase" evidence="1">
    <location>
        <begin position="38"/>
        <end position="299"/>
    </location>
</feature>
<dbReference type="PRINTS" id="PR00109">
    <property type="entry name" value="TYRKINASE"/>
</dbReference>
<dbReference type="Gene3D" id="1.25.40.10">
    <property type="entry name" value="Tetratricopeptide repeat domain"/>
    <property type="match status" value="1"/>
</dbReference>
<keyword evidence="2" id="KW-0808">Transferase</keyword>
<sequence>MSNNTEMQDFNDSNEWIINGIEKIFSKKHIKYYEHKDFHNIEKIDNEIYRANYKNSKEYFALKSFNLDNITIKEVVHEFELYNEVKFHKNIIQFFGITESQNGQFKKYLLVMEYADGGSLQDYLKENFKKLTWEDKYKLAFQLTCVISCLHDNGIVHHDLHSGNILVHQNIIKLANFGLSRRIKEASKKQQSDFSGKIPYIDPKMFICSNNLMQQYSLNEKSDVYSIGVLLWEISSGQQPFKNELYDTELIMRIIQGYRETIISDTPIDYFNLYNECWNVEPDHRPDMNQVVAKLKAIITKDQAKNYPQNFDKIKEMEPTTQNIHEIIFDEDLSIVIDDLVNLYFKDLNKGKRLKKKYMIDYINNKKINLREIYDWLLNNQNDSNSIFLFGYFNYHGIEINVNKQKAFELYLKATSLGNDVAQYNLANMYIDGDGVEKNHDKAYELSTKLAKKGYPSAMNMLGYHYEHGFGTDVNGILAFEFYQSAADLGNSQGINNLGCCHFYGIGTNINMEKAVESYQESADLGNSDGMNNLGCCYYNGSGIDMNKQKAFELYQMAANLENELSQYNLGLMYENGNYIKKDINQAIYWYKKSAKQDYKEAQNKLNKLLKK</sequence>
<dbReference type="SMART" id="SM00671">
    <property type="entry name" value="SEL1"/>
    <property type="match status" value="6"/>
</dbReference>
<dbReference type="EMBL" id="QKYT01000019">
    <property type="protein sequence ID" value="RIA98214.1"/>
    <property type="molecule type" value="Genomic_DNA"/>
</dbReference>
<dbReference type="OrthoDB" id="1668230at2759"/>
<comment type="caution">
    <text evidence="2">The sequence shown here is derived from an EMBL/GenBank/DDBJ whole genome shotgun (WGS) entry which is preliminary data.</text>
</comment>
<dbReference type="InterPro" id="IPR011009">
    <property type="entry name" value="Kinase-like_dom_sf"/>
</dbReference>
<dbReference type="InterPro" id="IPR001245">
    <property type="entry name" value="Ser-Thr/Tyr_kinase_cat_dom"/>
</dbReference>
<dbReference type="InterPro" id="IPR052945">
    <property type="entry name" value="Mitotic_Regulator"/>
</dbReference>
<evidence type="ECO:0000313" key="2">
    <source>
        <dbReference type="EMBL" id="RIA98214.1"/>
    </source>
</evidence>
<dbReference type="AlphaFoldDB" id="A0A397TTG7"/>
<reference evidence="2 3" key="1">
    <citation type="submission" date="2018-06" db="EMBL/GenBank/DDBJ databases">
        <title>Comparative genomics reveals the genomic features of Rhizophagus irregularis, R. cerebriforme, R. diaphanum and Gigaspora rosea, and their symbiotic lifestyle signature.</title>
        <authorList>
            <person name="Morin E."/>
            <person name="San Clemente H."/>
            <person name="Chen E.C.H."/>
            <person name="De La Providencia I."/>
            <person name="Hainaut M."/>
            <person name="Kuo A."/>
            <person name="Kohler A."/>
            <person name="Murat C."/>
            <person name="Tang N."/>
            <person name="Roy S."/>
            <person name="Loubradou J."/>
            <person name="Henrissat B."/>
            <person name="Grigoriev I.V."/>
            <person name="Corradi N."/>
            <person name="Roux C."/>
            <person name="Martin F.M."/>
        </authorList>
    </citation>
    <scope>NUCLEOTIDE SEQUENCE [LARGE SCALE GENOMIC DNA]</scope>
    <source>
        <strain evidence="2 3">DAOM 227022</strain>
    </source>
</reference>
<organism evidence="2 3">
    <name type="scientific">Glomus cerebriforme</name>
    <dbReference type="NCBI Taxonomy" id="658196"/>
    <lineage>
        <taxon>Eukaryota</taxon>
        <taxon>Fungi</taxon>
        <taxon>Fungi incertae sedis</taxon>
        <taxon>Mucoromycota</taxon>
        <taxon>Glomeromycotina</taxon>
        <taxon>Glomeromycetes</taxon>
        <taxon>Glomerales</taxon>
        <taxon>Glomeraceae</taxon>
        <taxon>Glomus</taxon>
    </lineage>
</organism>